<dbReference type="AlphaFoldDB" id="A0A7X2S6Q6"/>
<dbReference type="GO" id="GO:0042956">
    <property type="term" value="P:maltodextrin transmembrane transport"/>
    <property type="evidence" value="ECO:0007669"/>
    <property type="project" value="TreeGrafter"/>
</dbReference>
<dbReference type="PANTHER" id="PTHR30061:SF50">
    <property type="entry name" value="MALTOSE_MALTODEXTRIN-BINDING PERIPLASMIC PROTEIN"/>
    <property type="match status" value="1"/>
</dbReference>
<dbReference type="InterPro" id="IPR006061">
    <property type="entry name" value="SBP_1_CS"/>
</dbReference>
<dbReference type="OrthoDB" id="9766758at2"/>
<evidence type="ECO:0000256" key="6">
    <source>
        <dbReference type="RuleBase" id="RU365005"/>
    </source>
</evidence>
<evidence type="ECO:0000256" key="4">
    <source>
        <dbReference type="ARBA" id="ARBA00022729"/>
    </source>
</evidence>
<evidence type="ECO:0000313" key="8">
    <source>
        <dbReference type="Proteomes" id="UP000434639"/>
    </source>
</evidence>
<dbReference type="CDD" id="cd13586">
    <property type="entry name" value="PBP2_Maltose_binding_like"/>
    <property type="match status" value="1"/>
</dbReference>
<keyword evidence="6" id="KW-0449">Lipoprotein</keyword>
<feature type="chain" id="PRO_5039757902" description="Maltodextrin-binding protein" evidence="6">
    <location>
        <begin position="17"/>
        <end position="428"/>
    </location>
</feature>
<evidence type="ECO:0000256" key="2">
    <source>
        <dbReference type="ARBA" id="ARBA00022448"/>
    </source>
</evidence>
<keyword evidence="2 6" id="KW-0813">Transport</keyword>
<dbReference type="InterPro" id="IPR006059">
    <property type="entry name" value="SBP"/>
</dbReference>
<dbReference type="GO" id="GO:0055052">
    <property type="term" value="C:ATP-binding cassette (ABC) transporter complex, substrate-binding subunit-containing"/>
    <property type="evidence" value="ECO:0007669"/>
    <property type="project" value="TreeGrafter"/>
</dbReference>
<dbReference type="Pfam" id="PF13416">
    <property type="entry name" value="SBP_bac_8"/>
    <property type="match status" value="1"/>
</dbReference>
<accession>A0A7X2S6Q6</accession>
<dbReference type="GO" id="GO:0015144">
    <property type="term" value="F:carbohydrate transmembrane transporter activity"/>
    <property type="evidence" value="ECO:0007669"/>
    <property type="project" value="InterPro"/>
</dbReference>
<keyword evidence="8" id="KW-1185">Reference proteome</keyword>
<feature type="signal peptide" evidence="6">
    <location>
        <begin position="1"/>
        <end position="16"/>
    </location>
</feature>
<keyword evidence="6" id="KW-0472">Membrane</keyword>
<organism evidence="7 8">
    <name type="scientific">Metabacillus mangrovi</name>
    <dbReference type="NCBI Taxonomy" id="1491830"/>
    <lineage>
        <taxon>Bacteria</taxon>
        <taxon>Bacillati</taxon>
        <taxon>Bacillota</taxon>
        <taxon>Bacilli</taxon>
        <taxon>Bacillales</taxon>
        <taxon>Bacillaceae</taxon>
        <taxon>Metabacillus</taxon>
    </lineage>
</organism>
<dbReference type="EMBL" id="WMIB01000012">
    <property type="protein sequence ID" value="MTH54278.1"/>
    <property type="molecule type" value="Genomic_DNA"/>
</dbReference>
<reference evidence="7 8" key="1">
    <citation type="journal article" date="2017" name="Int. J. Syst. Evol. Microbiol.">
        <title>Bacillus mangrovi sp. nov., isolated from a sediment sample from a mangrove forest.</title>
        <authorList>
            <person name="Gupta V."/>
            <person name="Singh P.K."/>
            <person name="Korpole S."/>
            <person name="Tanuku N.R.S."/>
            <person name="Pinnaka A.K."/>
        </authorList>
    </citation>
    <scope>NUCLEOTIDE SEQUENCE [LARGE SCALE GENOMIC DNA]</scope>
    <source>
        <strain evidence="7 8">KCTC 33872</strain>
    </source>
</reference>
<evidence type="ECO:0000256" key="1">
    <source>
        <dbReference type="ARBA" id="ARBA00008520"/>
    </source>
</evidence>
<dbReference type="InterPro" id="IPR006060">
    <property type="entry name" value="Maltose/Cyclodextrin-bd"/>
</dbReference>
<sequence>MKKACLWMLVLLIALAGCSKPGGSTESKGQENQNSQATGEIKPEENAELIFWNNSGKETEWAKMVAEKFTEKYGIPVKTQQVADIDALKKLEVDGPAGLGGDVFLAPHDQVGKLVKSGLILENMVAENYETEVMEAALNGISYLENGEKKVYGFPATIETYALYYNKDLVEKPAETMDELIEQSKKIQSGSDGKYGFMLEPNMLYTNYSFMAGYGAYVFGKEGTDAADIGLNNEGAVKGAKLLQRFHKELLPLKSEDLTGDVVTSFFSEGNLAYRINGPWDIKTYADAGVNFGVVPLPKLDNGQTPKSFAGTKAYFVNAYSDYPKAATLLAQFASSNEMMEKRFEMTGQIPPYKALLDSDAIKNDEYAQSFLKQAQSAESMPNIPEMQAVWEPMNKALTAIWNNNQEPESTLNSAIKQIEDTIRTQQK</sequence>
<dbReference type="PROSITE" id="PS51257">
    <property type="entry name" value="PROKAR_LIPOPROTEIN"/>
    <property type="match status" value="1"/>
</dbReference>
<dbReference type="SUPFAM" id="SSF53850">
    <property type="entry name" value="Periplasmic binding protein-like II"/>
    <property type="match status" value="1"/>
</dbReference>
<evidence type="ECO:0000313" key="7">
    <source>
        <dbReference type="EMBL" id="MTH54278.1"/>
    </source>
</evidence>
<dbReference type="Proteomes" id="UP000434639">
    <property type="component" value="Unassembled WGS sequence"/>
</dbReference>
<dbReference type="RefSeq" id="WP_155112789.1">
    <property type="nucleotide sequence ID" value="NZ_WMIB01000012.1"/>
</dbReference>
<name>A0A7X2S6Q6_9BACI</name>
<keyword evidence="6" id="KW-1003">Cell membrane</keyword>
<dbReference type="GO" id="GO:0015768">
    <property type="term" value="P:maltose transport"/>
    <property type="evidence" value="ECO:0007669"/>
    <property type="project" value="TreeGrafter"/>
</dbReference>
<comment type="similarity">
    <text evidence="1 6">Belongs to the bacterial solute-binding protein 1 family.</text>
</comment>
<keyword evidence="4 6" id="KW-0732">Signal</keyword>
<proteinExistence type="inferred from homology"/>
<dbReference type="PROSITE" id="PS01037">
    <property type="entry name" value="SBP_BACTERIAL_1"/>
    <property type="match status" value="1"/>
</dbReference>
<evidence type="ECO:0000256" key="5">
    <source>
        <dbReference type="ARBA" id="ARBA00030303"/>
    </source>
</evidence>
<dbReference type="GO" id="GO:1901982">
    <property type="term" value="F:maltose binding"/>
    <property type="evidence" value="ECO:0007669"/>
    <property type="project" value="TreeGrafter"/>
</dbReference>
<dbReference type="PANTHER" id="PTHR30061">
    <property type="entry name" value="MALTOSE-BINDING PERIPLASMIC PROTEIN"/>
    <property type="match status" value="1"/>
</dbReference>
<comment type="caution">
    <text evidence="7">The sequence shown here is derived from an EMBL/GenBank/DDBJ whole genome shotgun (WGS) entry which is preliminary data.</text>
</comment>
<keyword evidence="3 6" id="KW-0762">Sugar transport</keyword>
<comment type="subcellular location">
    <subcellularLocation>
        <location evidence="6">Cell membrane</location>
        <topology evidence="6">Lipid-anchor</topology>
    </subcellularLocation>
</comment>
<evidence type="ECO:0000256" key="3">
    <source>
        <dbReference type="ARBA" id="ARBA00022597"/>
    </source>
</evidence>
<protein>
    <recommendedName>
        <fullName evidence="5 6">Maltodextrin-binding protein</fullName>
    </recommendedName>
</protein>
<dbReference type="Gene3D" id="3.40.190.10">
    <property type="entry name" value="Periplasmic binding protein-like II"/>
    <property type="match status" value="2"/>
</dbReference>
<gene>
    <name evidence="7" type="ORF">GKZ89_12775</name>
</gene>
<dbReference type="PRINTS" id="PR00181">
    <property type="entry name" value="MALTOSEBP"/>
</dbReference>